<dbReference type="GO" id="GO:0030288">
    <property type="term" value="C:outer membrane-bounded periplasmic space"/>
    <property type="evidence" value="ECO:0007669"/>
    <property type="project" value="TreeGrafter"/>
</dbReference>
<keyword evidence="4" id="KW-1185">Reference proteome</keyword>
<dbReference type="EMBL" id="LAYJ01000103">
    <property type="protein sequence ID" value="KKI50592.1"/>
    <property type="molecule type" value="Genomic_DNA"/>
</dbReference>
<feature type="signal peptide" evidence="1">
    <location>
        <begin position="1"/>
        <end position="23"/>
    </location>
</feature>
<dbReference type="GO" id="GO:0008745">
    <property type="term" value="F:N-acetylmuramoyl-L-alanine amidase activity"/>
    <property type="evidence" value="ECO:0007669"/>
    <property type="project" value="UniProtKB-EC"/>
</dbReference>
<dbReference type="SMART" id="SM00646">
    <property type="entry name" value="Ami_3"/>
    <property type="match status" value="1"/>
</dbReference>
<dbReference type="Proteomes" id="UP000034076">
    <property type="component" value="Unassembled WGS sequence"/>
</dbReference>
<gene>
    <name evidence="3" type="ORF">CHK_1886</name>
</gene>
<dbReference type="STRING" id="270498.CHK_1886"/>
<dbReference type="EC" id="3.5.1.28" evidence="3"/>
<dbReference type="CDD" id="cd02696">
    <property type="entry name" value="MurNAc-LAA"/>
    <property type="match status" value="1"/>
</dbReference>
<organism evidence="3 4">
    <name type="scientific">Christensenella hongkongensis</name>
    <dbReference type="NCBI Taxonomy" id="270498"/>
    <lineage>
        <taxon>Bacteria</taxon>
        <taxon>Bacillati</taxon>
        <taxon>Bacillota</taxon>
        <taxon>Clostridia</taxon>
        <taxon>Christensenellales</taxon>
        <taxon>Christensenellaceae</taxon>
        <taxon>Christensenella</taxon>
    </lineage>
</organism>
<keyword evidence="3" id="KW-0378">Hydrolase</keyword>
<dbReference type="SUPFAM" id="SSF53187">
    <property type="entry name" value="Zn-dependent exopeptidases"/>
    <property type="match status" value="1"/>
</dbReference>
<dbReference type="GO" id="GO:0009253">
    <property type="term" value="P:peptidoglycan catabolic process"/>
    <property type="evidence" value="ECO:0007669"/>
    <property type="project" value="InterPro"/>
</dbReference>
<dbReference type="Gene3D" id="3.40.630.40">
    <property type="entry name" value="Zn-dependent exopeptidases"/>
    <property type="match status" value="1"/>
</dbReference>
<feature type="domain" description="MurNAc-LAA" evidence="2">
    <location>
        <begin position="118"/>
        <end position="229"/>
    </location>
</feature>
<dbReference type="OrthoDB" id="9806267at2"/>
<accession>A0A0M2NJI6</accession>
<dbReference type="PROSITE" id="PS51257">
    <property type="entry name" value="PROKAR_LIPOPROTEIN"/>
    <property type="match status" value="1"/>
</dbReference>
<feature type="chain" id="PRO_5005638828" evidence="1">
    <location>
        <begin position="24"/>
        <end position="239"/>
    </location>
</feature>
<dbReference type="AlphaFoldDB" id="A0A0M2NJI6"/>
<name>A0A0M2NJI6_9FIRM</name>
<dbReference type="PANTHER" id="PTHR30404:SF7">
    <property type="entry name" value="CELL WALL AMIDASE LYTH-RELATED"/>
    <property type="match status" value="1"/>
</dbReference>
<comment type="caution">
    <text evidence="3">The sequence shown here is derived from an EMBL/GenBank/DDBJ whole genome shotgun (WGS) entry which is preliminary data.</text>
</comment>
<dbReference type="InterPro" id="IPR002508">
    <property type="entry name" value="MurNAc-LAA_cat"/>
</dbReference>
<dbReference type="RefSeq" id="WP_046443743.1">
    <property type="nucleotide sequence ID" value="NZ_LAYJ01000103.1"/>
</dbReference>
<evidence type="ECO:0000313" key="4">
    <source>
        <dbReference type="Proteomes" id="UP000034076"/>
    </source>
</evidence>
<evidence type="ECO:0000259" key="2">
    <source>
        <dbReference type="SMART" id="SM00646"/>
    </source>
</evidence>
<evidence type="ECO:0000313" key="3">
    <source>
        <dbReference type="EMBL" id="KKI50592.1"/>
    </source>
</evidence>
<sequence length="239" mass="26330">MRLKKALIILLAALLIFTITACAKEEGNADGPDLTSVSLDGMKIVVDPGHGDTDAGTIGVSTGRLEKEVNLEIGLKLQRALEDEGVTVVMTRESDEPIAAAEETDIAKRKEADMQKREQIIRDAKADMYIGVHQNSFESADAVGPQIFYHTDSVLGNELAKCIQEIMNNELEIESPRKVNCGRYRLLKPGSQPSVTVECGFFTNPDEEKKLQDDDYQNKVVKGIVDGIKYYKLEQGNAE</sequence>
<protein>
    <submittedName>
        <fullName evidence="3">N-acetylmuramoyl-L-alanine amidase</fullName>
        <ecNumber evidence="3">3.5.1.28</ecNumber>
    </submittedName>
</protein>
<dbReference type="Pfam" id="PF01520">
    <property type="entry name" value="Amidase_3"/>
    <property type="match status" value="1"/>
</dbReference>
<dbReference type="PANTHER" id="PTHR30404">
    <property type="entry name" value="N-ACETYLMURAMOYL-L-ALANINE AMIDASE"/>
    <property type="match status" value="1"/>
</dbReference>
<reference evidence="3 4" key="1">
    <citation type="submission" date="2015-04" db="EMBL/GenBank/DDBJ databases">
        <title>Draft genome sequence of bacteremic isolate Catabacter hongkongensis type strain HKU16T.</title>
        <authorList>
            <person name="Lau S.K."/>
            <person name="Teng J.L."/>
            <person name="Huang Y."/>
            <person name="Curreem S.O."/>
            <person name="Tsui S.K."/>
            <person name="Woo P.C."/>
        </authorList>
    </citation>
    <scope>NUCLEOTIDE SEQUENCE [LARGE SCALE GENOMIC DNA]</scope>
    <source>
        <strain evidence="3 4">HKU16</strain>
    </source>
</reference>
<evidence type="ECO:0000256" key="1">
    <source>
        <dbReference type="SAM" id="SignalP"/>
    </source>
</evidence>
<keyword evidence="1" id="KW-0732">Signal</keyword>
<dbReference type="InterPro" id="IPR050695">
    <property type="entry name" value="N-acetylmuramoyl_amidase_3"/>
</dbReference>
<proteinExistence type="predicted"/>